<dbReference type="InterPro" id="IPR050587">
    <property type="entry name" value="GNT1/Glycosyltrans_8"/>
</dbReference>
<feature type="transmembrane region" description="Helical" evidence="2">
    <location>
        <begin position="368"/>
        <end position="385"/>
    </location>
</feature>
<dbReference type="InterPro" id="IPR029044">
    <property type="entry name" value="Nucleotide-diphossugar_trans"/>
</dbReference>
<evidence type="ECO:0008006" key="5">
    <source>
        <dbReference type="Google" id="ProtNLM"/>
    </source>
</evidence>
<evidence type="ECO:0000256" key="3">
    <source>
        <dbReference type="SAM" id="SignalP"/>
    </source>
</evidence>
<feature type="signal peptide" evidence="3">
    <location>
        <begin position="1"/>
        <end position="25"/>
    </location>
</feature>
<feature type="transmembrane region" description="Helical" evidence="2">
    <location>
        <begin position="422"/>
        <end position="440"/>
    </location>
</feature>
<protein>
    <recommendedName>
        <fullName evidence="5">Glucuronosyltransferase PGSIP8</fullName>
    </recommendedName>
</protein>
<evidence type="ECO:0000256" key="1">
    <source>
        <dbReference type="ARBA" id="ARBA00023211"/>
    </source>
</evidence>
<keyword evidence="2" id="KW-1133">Transmembrane helix</keyword>
<feature type="chain" id="PRO_5002311259" description="Glucuronosyltransferase PGSIP8" evidence="3">
    <location>
        <begin position="26"/>
        <end position="472"/>
    </location>
</feature>
<name>A0A0D6QVC6_ARACU</name>
<sequence length="472" mass="54052">MSSQTAWFFLSLSLLPLICFSSVHGAVSPAKQSFKNAYATMMYMGTPRDYEFYVAIRVMLKSLVRLKVNADLVLIASADVPRRWIRTLNEDGVIVKTVDNIKNPYANRRGFQKRFTLTLNKLYAWTLVEYERVVMLDADNLFVQNTDELFQCGEFCAAFINPCVFHTGLFVLKPSETVFRRMIHEVTSMRHNLDGADQGFLVSYFDDLLDRPMFHPPANGSIIDGLYRLPLGYQMDASYFYLKLKWRVPCGPNSVITFPSQPWLKPWYWWSWPVLPLGLQWHEQRLHTIGYGAEMPLIVLESLFYLVTMAVTLIAFKGFQPTLSKFCLTKSELSFSFYPLVLKSLVLSSMLGSYILPFFLVPRTIHPLMGWGLYLLGSMSFVIVIKNAFQLPTLPIFTPWLGITGSLIAMAFPLYTNGIVRALSVGAYAFFAAPFVWWALTKLMSYVDLLVEREALRIWGASEPQFQLMKLC</sequence>
<dbReference type="PANTHER" id="PTHR11183">
    <property type="entry name" value="GLYCOGENIN SUBFAMILY MEMBER"/>
    <property type="match status" value="1"/>
</dbReference>
<dbReference type="CDD" id="cd02537">
    <property type="entry name" value="GT8_Glycogenin"/>
    <property type="match status" value="1"/>
</dbReference>
<feature type="transmembrane region" description="Helical" evidence="2">
    <location>
        <begin position="295"/>
        <end position="316"/>
    </location>
</feature>
<accession>A0A0D6QVC6</accession>
<keyword evidence="1" id="KW-0464">Manganese</keyword>
<evidence type="ECO:0000256" key="2">
    <source>
        <dbReference type="SAM" id="Phobius"/>
    </source>
</evidence>
<organism evidence="4">
    <name type="scientific">Araucaria cunninghamii</name>
    <name type="common">Hoop pine</name>
    <name type="synonym">Moreton Bay pine</name>
    <dbReference type="NCBI Taxonomy" id="56994"/>
    <lineage>
        <taxon>Eukaryota</taxon>
        <taxon>Viridiplantae</taxon>
        <taxon>Streptophyta</taxon>
        <taxon>Embryophyta</taxon>
        <taxon>Tracheophyta</taxon>
        <taxon>Spermatophyta</taxon>
        <taxon>Pinopsida</taxon>
        <taxon>Pinidae</taxon>
        <taxon>Conifers II</taxon>
        <taxon>Araucariales</taxon>
        <taxon>Araucariaceae</taxon>
        <taxon>Araucaria</taxon>
    </lineage>
</organism>
<dbReference type="AlphaFoldDB" id="A0A0D6QVC6"/>
<dbReference type="Gene3D" id="3.90.550.10">
    <property type="entry name" value="Spore Coat Polysaccharide Biosynthesis Protein SpsA, Chain A"/>
    <property type="match status" value="1"/>
</dbReference>
<feature type="transmembrane region" description="Helical" evidence="2">
    <location>
        <begin position="397"/>
        <end position="416"/>
    </location>
</feature>
<reference evidence="4" key="1">
    <citation type="submission" date="2015-03" db="EMBL/GenBank/DDBJ databases">
        <title>A transcriptome of Araucaria cunninghamii, an australian fine timber species.</title>
        <authorList>
            <person name="Jing Yi C.J.Y."/>
            <person name="Yin San L.Y.S."/>
            <person name="Abdul Karim S.S."/>
            <person name="Wan Azmi N.N."/>
            <person name="Hercus R.R."/>
            <person name="Croft L.L."/>
        </authorList>
    </citation>
    <scope>NUCLEOTIDE SEQUENCE</scope>
    <source>
        <strain evidence="4">MI0301</strain>
        <tissue evidence="4">Leaf</tissue>
    </source>
</reference>
<dbReference type="SUPFAM" id="SSF53448">
    <property type="entry name" value="Nucleotide-diphospho-sugar transferases"/>
    <property type="match status" value="1"/>
</dbReference>
<keyword evidence="2" id="KW-0472">Membrane</keyword>
<dbReference type="EMBL" id="GCKF01045985">
    <property type="protein sequence ID" value="JAG93670.1"/>
    <property type="molecule type" value="Transcribed_RNA"/>
</dbReference>
<keyword evidence="2" id="KW-0812">Transmembrane</keyword>
<keyword evidence="3" id="KW-0732">Signal</keyword>
<feature type="transmembrane region" description="Helical" evidence="2">
    <location>
        <begin position="337"/>
        <end position="356"/>
    </location>
</feature>
<proteinExistence type="predicted"/>
<evidence type="ECO:0000313" key="4">
    <source>
        <dbReference type="EMBL" id="JAG93670.1"/>
    </source>
</evidence>